<dbReference type="Proteomes" id="UP001501474">
    <property type="component" value="Unassembled WGS sequence"/>
</dbReference>
<keyword evidence="5" id="KW-1185">Reference proteome</keyword>
<dbReference type="Pfam" id="PF14449">
    <property type="entry name" value="PT-TG"/>
    <property type="match status" value="1"/>
</dbReference>
<sequence>MHNKFTSRLATFIVALALFFTGGVGSARQATAAEQSRAERLAQIVRKVAQYANCDRLPLLERPRCLKEFAGKAVKLGAGVGVFLFISQDAMKDHGASFKELDKNVEALRALRPLQLVDPATAPDPAQQLKLLEQAVKTYRSAGPHLDKLGTNLARADDLLGDQNDSLLALTILTVALGDYFPDYTPPKYPDAKPIFDFEKDLADLNAAFDQMNQGFAQMNRGLREMNAGIAEVNKGLSQANKGISKANKGMKEMNEGIAQANQGVKEANKHVPGIKKGAEKFRDMSGLDLDFSHIGDTWGSGSSLLDDAEQQRRMSLLLNLLPGVGDGKGVVEAIVGKDVVTGQKLGTKERVLGGLSVLHWLRAGDRLLTADDVRKARKGEEAVTCNSFPSGTPVLMADGSQRPIEQVRVGDQVLAADPDSGRTQAEPVTALITGQGHKSLVDVTVRTDHGASTVTATEGHPFWIDDLQAWATAGQLEPGVWLRTSAGTRVQVSAVRAWTAQGLTVHNLTVGDLHTFHVLAGGTPLLVHNANGCGVWKSEFDSLPQGKQSHVREMSSVAEMRRAFEKWTAGAQRLPARGPKIPDVYKLPDGTVIQWRTSSRSGGETIDIFPVTGKGMKVHLPDGQ</sequence>
<protein>
    <recommendedName>
        <fullName evidence="3">Hint domain-containing protein</fullName>
    </recommendedName>
</protein>
<comment type="subcellular location">
    <subcellularLocation>
        <location evidence="1">Secreted</location>
    </subcellularLocation>
</comment>
<evidence type="ECO:0000313" key="4">
    <source>
        <dbReference type="EMBL" id="GAA2230309.1"/>
    </source>
</evidence>
<dbReference type="EMBL" id="BAAART010000055">
    <property type="protein sequence ID" value="GAA2230309.1"/>
    <property type="molecule type" value="Genomic_DNA"/>
</dbReference>
<dbReference type="Pfam" id="PF07591">
    <property type="entry name" value="PT-HINT"/>
    <property type="match status" value="1"/>
</dbReference>
<dbReference type="Gene3D" id="1.10.287.950">
    <property type="entry name" value="Methyl-accepting chemotaxis protein"/>
    <property type="match status" value="1"/>
</dbReference>
<proteinExistence type="predicted"/>
<reference evidence="4 5" key="1">
    <citation type="journal article" date="2019" name="Int. J. Syst. Evol. Microbiol.">
        <title>The Global Catalogue of Microorganisms (GCM) 10K type strain sequencing project: providing services to taxonomists for standard genome sequencing and annotation.</title>
        <authorList>
            <consortium name="The Broad Institute Genomics Platform"/>
            <consortium name="The Broad Institute Genome Sequencing Center for Infectious Disease"/>
            <person name="Wu L."/>
            <person name="Ma J."/>
        </authorList>
    </citation>
    <scope>NUCLEOTIDE SEQUENCE [LARGE SCALE GENOMIC DNA]</scope>
    <source>
        <strain evidence="4 5">JCM 3053</strain>
    </source>
</reference>
<dbReference type="InterPro" id="IPR027797">
    <property type="entry name" value="PT-TG_dom"/>
</dbReference>
<accession>A0ABN3DGD3</accession>
<organism evidence="4 5">
    <name type="scientific">Streptomyces indiaensis</name>
    <dbReference type="NCBI Taxonomy" id="284033"/>
    <lineage>
        <taxon>Bacteria</taxon>
        <taxon>Bacillati</taxon>
        <taxon>Actinomycetota</taxon>
        <taxon>Actinomycetes</taxon>
        <taxon>Kitasatosporales</taxon>
        <taxon>Streptomycetaceae</taxon>
        <taxon>Streptomyces</taxon>
    </lineage>
</organism>
<name>A0ABN3DGD3_9ACTN</name>
<evidence type="ECO:0000313" key="5">
    <source>
        <dbReference type="Proteomes" id="UP001501474"/>
    </source>
</evidence>
<dbReference type="RefSeq" id="WP_234845220.1">
    <property type="nucleotide sequence ID" value="NZ_BAAART010000055.1"/>
</dbReference>
<evidence type="ECO:0000256" key="2">
    <source>
        <dbReference type="ARBA" id="ARBA00022525"/>
    </source>
</evidence>
<dbReference type="CDD" id="cd00081">
    <property type="entry name" value="Hint"/>
    <property type="match status" value="1"/>
</dbReference>
<dbReference type="InterPro" id="IPR036844">
    <property type="entry name" value="Hint_dom_sf"/>
</dbReference>
<dbReference type="SUPFAM" id="SSF51294">
    <property type="entry name" value="Hedgehog/intein (Hint) domain"/>
    <property type="match status" value="1"/>
</dbReference>
<dbReference type="PROSITE" id="PS50817">
    <property type="entry name" value="INTEIN_N_TER"/>
    <property type="match status" value="1"/>
</dbReference>
<evidence type="ECO:0000259" key="3">
    <source>
        <dbReference type="SMART" id="SM00306"/>
    </source>
</evidence>
<dbReference type="InterPro" id="IPR006141">
    <property type="entry name" value="Intein_N"/>
</dbReference>
<dbReference type="InterPro" id="IPR003587">
    <property type="entry name" value="Hint_dom_N"/>
</dbReference>
<feature type="domain" description="Hint" evidence="3">
    <location>
        <begin position="386"/>
        <end position="487"/>
    </location>
</feature>
<evidence type="ECO:0000256" key="1">
    <source>
        <dbReference type="ARBA" id="ARBA00004613"/>
    </source>
</evidence>
<dbReference type="SMART" id="SM00306">
    <property type="entry name" value="HintN"/>
    <property type="match status" value="1"/>
</dbReference>
<comment type="caution">
    <text evidence="4">The sequence shown here is derived from an EMBL/GenBank/DDBJ whole genome shotgun (WGS) entry which is preliminary data.</text>
</comment>
<keyword evidence="2" id="KW-0964">Secreted</keyword>
<dbReference type="Gene3D" id="2.170.16.10">
    <property type="entry name" value="Hedgehog/Intein (Hint) domain"/>
    <property type="match status" value="1"/>
</dbReference>
<gene>
    <name evidence="4" type="ORF">GCM10010104_24510</name>
</gene>